<name>A0A4U1F393_MONMO</name>
<dbReference type="Pfam" id="PF06312">
    <property type="entry name" value="Neurexophilin"/>
    <property type="match status" value="1"/>
</dbReference>
<organism evidence="11 12">
    <name type="scientific">Monodon monoceros</name>
    <name type="common">Narwhal</name>
    <name type="synonym">Ceratodon monodon</name>
    <dbReference type="NCBI Taxonomy" id="40151"/>
    <lineage>
        <taxon>Eukaryota</taxon>
        <taxon>Metazoa</taxon>
        <taxon>Chordata</taxon>
        <taxon>Craniata</taxon>
        <taxon>Vertebrata</taxon>
        <taxon>Euteleostomi</taxon>
        <taxon>Mammalia</taxon>
        <taxon>Eutheria</taxon>
        <taxon>Laurasiatheria</taxon>
        <taxon>Artiodactyla</taxon>
        <taxon>Whippomorpha</taxon>
        <taxon>Cetacea</taxon>
        <taxon>Odontoceti</taxon>
        <taxon>Monodontidae</taxon>
        <taxon>Monodon</taxon>
    </lineage>
</organism>
<comment type="function">
    <text evidence="1">Plays an important role in the elongation step of protein synthesis.</text>
</comment>
<dbReference type="AlphaFoldDB" id="A0A4U1F393"/>
<dbReference type="GO" id="GO:0003735">
    <property type="term" value="F:structural constituent of ribosome"/>
    <property type="evidence" value="ECO:0007669"/>
    <property type="project" value="InterPro"/>
</dbReference>
<comment type="similarity">
    <text evidence="2">Belongs to the NXPE family.</text>
</comment>
<dbReference type="CDD" id="cd05831">
    <property type="entry name" value="Ribosomal_P1"/>
    <property type="match status" value="1"/>
</dbReference>
<keyword evidence="5" id="KW-0687">Ribonucleoprotein</keyword>
<dbReference type="InterPro" id="IPR057106">
    <property type="entry name" value="NXPE4_C"/>
</dbReference>
<evidence type="ECO:0000313" key="12">
    <source>
        <dbReference type="Proteomes" id="UP000308365"/>
    </source>
</evidence>
<dbReference type="PANTHER" id="PTHR16165">
    <property type="entry name" value="NXPE FAMILY MEMBER"/>
    <property type="match status" value="1"/>
</dbReference>
<dbReference type="HAMAP" id="MF_01478">
    <property type="entry name" value="Ribosomal_L12_arch"/>
    <property type="match status" value="1"/>
</dbReference>
<protein>
    <recommendedName>
        <fullName evidence="7">Large ribosomal subunit protein P1</fullName>
    </recommendedName>
    <alternativeName>
        <fullName evidence="8">60S acidic ribosomal protein P1</fullName>
    </alternativeName>
</protein>
<accession>A0A4U1F393</accession>
<evidence type="ECO:0000256" key="1">
    <source>
        <dbReference type="ARBA" id="ARBA00003362"/>
    </source>
</evidence>
<feature type="compositionally biased region" description="Low complexity" evidence="9">
    <location>
        <begin position="394"/>
        <end position="411"/>
    </location>
</feature>
<evidence type="ECO:0000256" key="5">
    <source>
        <dbReference type="ARBA" id="ARBA00023274"/>
    </source>
</evidence>
<dbReference type="InterPro" id="IPR026845">
    <property type="entry name" value="NXPH/NXPE"/>
</dbReference>
<evidence type="ECO:0000256" key="7">
    <source>
        <dbReference type="ARBA" id="ARBA00041116"/>
    </source>
</evidence>
<dbReference type="Pfam" id="PF00428">
    <property type="entry name" value="Ribosomal_60s"/>
    <property type="match status" value="1"/>
</dbReference>
<dbReference type="PANTHER" id="PTHR16165:SF27">
    <property type="entry name" value="NXPE FAMILY MEMBER 4"/>
    <property type="match status" value="1"/>
</dbReference>
<evidence type="ECO:0000256" key="2">
    <source>
        <dbReference type="ARBA" id="ARBA00005431"/>
    </source>
</evidence>
<comment type="subunit">
    <text evidence="6">Heterodimer with RPLP2 at the lateral ribosomal stalk of the large ribosomal subunit.</text>
</comment>
<evidence type="ECO:0000256" key="8">
    <source>
        <dbReference type="ARBA" id="ARBA00042918"/>
    </source>
</evidence>
<dbReference type="InterPro" id="IPR013783">
    <property type="entry name" value="Ig-like_fold"/>
</dbReference>
<feature type="region of interest" description="Disordered" evidence="9">
    <location>
        <begin position="394"/>
        <end position="433"/>
    </location>
</feature>
<evidence type="ECO:0000256" key="6">
    <source>
        <dbReference type="ARBA" id="ARBA00038554"/>
    </source>
</evidence>
<sequence length="680" mass="75552">MTMRITNHKSLLVLLFILASWITFTVFQNSTKLWTVLKLPISLHHGNFIMKSCPAAPLDPAVSPTETELRIKGIKEKLDQLIPPRPFTHVSSTTSATHSKATLLSPQDTYCRGDQLDVLLEVRDHLGRRKEYGGDFLRARMSSPALKAGASGKVTDFNNGTYLVSFTLFWEGRVSLSLLLILPSEGVSALWRARNQGYDRVTFTGQFANGTSHVNTDCALVLNSSAELCEYLDSRDQEAFYCVKPPHIPCAALTLMHSKNKDVSYLSKRERSLFERSNVGIEMMEKFDAITVSKCNSRVGERPSLHLATSTAPGSPHLALARTMASVSEFTCIYLALILHDAEVMVTEDKINALIKAAGVNVEPFWPGLFAKALANVNIGSLICNVGTGGPAPAAGAAPAAGPARPTTAAPAEEKKVEAKKEESEKHDDDMGFEKTAPMKKKCKFGMASTIPSGHVWKDTWNPVSCSLAPIEMKECLRGKFIHLMGDSTIRQWIEYFKSSMKTLKSVDLHESGKFQKQFAVDLDKNIKIQWQKHSYPLVASLTYSVKEIEYIARVIDRTGGGKSTIIVISLGQHFRPFPINVFLRRALSIHDAVQRLLLRSPDTVVIIKAENIREMHSDVERFSDFHGYIQYLAIKDIFQDLNVSIIDAWDITIAYGTNNVHPSQSVVRNQINILLNFIC</sequence>
<proteinExistence type="inferred from homology"/>
<comment type="similarity">
    <text evidence="3">Belongs to the eukaryotic ribosomal protein P1/P2 family.</text>
</comment>
<dbReference type="FunFam" id="1.10.10.1410:FF:000001">
    <property type="entry name" value="60S acidic ribosomal protein P1"/>
    <property type="match status" value="1"/>
</dbReference>
<gene>
    <name evidence="11" type="ORF">EI555_008495</name>
</gene>
<feature type="compositionally biased region" description="Basic and acidic residues" evidence="9">
    <location>
        <begin position="412"/>
        <end position="433"/>
    </location>
</feature>
<dbReference type="InterPro" id="IPR038716">
    <property type="entry name" value="P1/P2_N_sf"/>
</dbReference>
<dbReference type="InterPro" id="IPR014756">
    <property type="entry name" value="Ig_E-set"/>
</dbReference>
<evidence type="ECO:0000313" key="11">
    <source>
        <dbReference type="EMBL" id="TKC43791.1"/>
    </source>
</evidence>
<keyword evidence="4" id="KW-0689">Ribosomal protein</keyword>
<dbReference type="InterPro" id="IPR027534">
    <property type="entry name" value="Ribosomal_P1/P2"/>
</dbReference>
<dbReference type="Proteomes" id="UP000308365">
    <property type="component" value="Unassembled WGS sequence"/>
</dbReference>
<dbReference type="SUPFAM" id="SSF81296">
    <property type="entry name" value="E set domains"/>
    <property type="match status" value="1"/>
</dbReference>
<dbReference type="Gene3D" id="1.10.10.1410">
    <property type="match status" value="1"/>
</dbReference>
<dbReference type="GO" id="GO:0022625">
    <property type="term" value="C:cytosolic large ribosomal subunit"/>
    <property type="evidence" value="ECO:0007669"/>
    <property type="project" value="UniProtKB-ARBA"/>
</dbReference>
<evidence type="ECO:0000256" key="9">
    <source>
        <dbReference type="SAM" id="MobiDB-lite"/>
    </source>
</evidence>
<evidence type="ECO:0000256" key="3">
    <source>
        <dbReference type="ARBA" id="ARBA00005436"/>
    </source>
</evidence>
<reference evidence="12" key="1">
    <citation type="journal article" date="2019" name="IScience">
        <title>Narwhal Genome Reveals Long-Term Low Genetic Diversity despite Current Large Abundance Size.</title>
        <authorList>
            <person name="Westbury M.V."/>
            <person name="Petersen B."/>
            <person name="Garde E."/>
            <person name="Heide-Jorgensen M.P."/>
            <person name="Lorenzen E.D."/>
        </authorList>
    </citation>
    <scope>NUCLEOTIDE SEQUENCE [LARGE SCALE GENOMIC DNA]</scope>
</reference>
<evidence type="ECO:0000256" key="4">
    <source>
        <dbReference type="ARBA" id="ARBA00022980"/>
    </source>
</evidence>
<evidence type="ECO:0000259" key="10">
    <source>
        <dbReference type="Pfam" id="PF24536"/>
    </source>
</evidence>
<dbReference type="Pfam" id="PF24536">
    <property type="entry name" value="NXPE4_C"/>
    <property type="match status" value="1"/>
</dbReference>
<feature type="domain" description="NXPE C-terminal" evidence="10">
    <location>
        <begin position="461"/>
        <end position="680"/>
    </location>
</feature>
<dbReference type="EMBL" id="RWIC01000443">
    <property type="protein sequence ID" value="TKC43791.1"/>
    <property type="molecule type" value="Genomic_DNA"/>
</dbReference>
<comment type="caution">
    <text evidence="11">The sequence shown here is derived from an EMBL/GenBank/DDBJ whole genome shotgun (WGS) entry which is preliminary data.</text>
</comment>
<dbReference type="Gene3D" id="2.60.40.10">
    <property type="entry name" value="Immunoglobulins"/>
    <property type="match status" value="1"/>
</dbReference>
<dbReference type="GO" id="GO:0006414">
    <property type="term" value="P:translational elongation"/>
    <property type="evidence" value="ECO:0007669"/>
    <property type="project" value="InterPro"/>
</dbReference>